<keyword evidence="2" id="KW-0378">Hydrolase</keyword>
<organism evidence="2">
    <name type="scientific">Ixodes ricinus</name>
    <name type="common">Common tick</name>
    <name type="synonym">Acarus ricinus</name>
    <dbReference type="NCBI Taxonomy" id="34613"/>
    <lineage>
        <taxon>Eukaryota</taxon>
        <taxon>Metazoa</taxon>
        <taxon>Ecdysozoa</taxon>
        <taxon>Arthropoda</taxon>
        <taxon>Chelicerata</taxon>
        <taxon>Arachnida</taxon>
        <taxon>Acari</taxon>
        <taxon>Parasitiformes</taxon>
        <taxon>Ixodida</taxon>
        <taxon>Ixodoidea</taxon>
        <taxon>Ixodidae</taxon>
        <taxon>Ixodinae</taxon>
        <taxon>Ixodes</taxon>
    </lineage>
</organism>
<keyword evidence="2" id="KW-0645">Protease</keyword>
<protein>
    <submittedName>
        <fullName evidence="2">Putative metalloprotease</fullName>
    </submittedName>
</protein>
<feature type="signal peptide" evidence="1">
    <location>
        <begin position="1"/>
        <end position="19"/>
    </location>
</feature>
<feature type="chain" id="PRO_5005517609" evidence="1">
    <location>
        <begin position="20"/>
        <end position="166"/>
    </location>
</feature>
<dbReference type="GO" id="GO:0006508">
    <property type="term" value="P:proteolysis"/>
    <property type="evidence" value="ECO:0007669"/>
    <property type="project" value="UniProtKB-KW"/>
</dbReference>
<evidence type="ECO:0000256" key="1">
    <source>
        <dbReference type="SAM" id="SignalP"/>
    </source>
</evidence>
<dbReference type="GO" id="GO:0008237">
    <property type="term" value="F:metallopeptidase activity"/>
    <property type="evidence" value="ECO:0007669"/>
    <property type="project" value="UniProtKB-KW"/>
</dbReference>
<dbReference type="InterPro" id="IPR024079">
    <property type="entry name" value="MetalloPept_cat_dom_sf"/>
</dbReference>
<reference evidence="2" key="1">
    <citation type="submission" date="2012-12" db="EMBL/GenBank/DDBJ databases">
        <title>Identification and characterization of a phenylalanine ammonia-lyase gene family in Isatis indigotica Fort.</title>
        <authorList>
            <person name="Liu Q."/>
            <person name="Chen J."/>
            <person name="Zhou X."/>
            <person name="Di P."/>
            <person name="Xiao Y."/>
            <person name="Xuan H."/>
            <person name="Zhang L."/>
            <person name="Chen W."/>
        </authorList>
    </citation>
    <scope>NUCLEOTIDE SEQUENCE</scope>
    <source>
        <tissue evidence="2">Salivary gland</tissue>
    </source>
</reference>
<dbReference type="Gene3D" id="3.40.390.10">
    <property type="entry name" value="Collagenase (Catalytic Domain)"/>
    <property type="match status" value="1"/>
</dbReference>
<keyword evidence="2" id="KW-0482">Metalloprotease</keyword>
<sequence length="166" mass="19404">MKSLMWIFCLNIFVSQGEGEDPRQVGVRMVLDDQYQNLFLEYHRNQNASLNMYLQVFLNSVNLFFRDIKNPNLEFVLVDTYNMTLNESGTFLANKRSTEEYLYALQEFGIKHNFSSDDLVFLLHPYQFTVIDEFKTSFFDGFCNTRGYGFGHDDARTFSGVTMAAR</sequence>
<evidence type="ECO:0000313" key="2">
    <source>
        <dbReference type="EMBL" id="JAA70446.1"/>
    </source>
</evidence>
<proteinExistence type="evidence at transcript level"/>
<dbReference type="AlphaFoldDB" id="A0A0K8RH90"/>
<name>A0A0K8RH90_IXORI</name>
<keyword evidence="1" id="KW-0732">Signal</keyword>
<accession>A0A0K8RH90</accession>
<dbReference type="EMBL" id="GADI01003362">
    <property type="protein sequence ID" value="JAA70446.1"/>
    <property type="molecule type" value="mRNA"/>
</dbReference>